<dbReference type="InterPro" id="IPR050411">
    <property type="entry name" value="AlphaKG_dependent_hydroxylases"/>
</dbReference>
<evidence type="ECO:0000313" key="6">
    <source>
        <dbReference type="Proteomes" id="UP000053372"/>
    </source>
</evidence>
<dbReference type="InterPro" id="IPR042098">
    <property type="entry name" value="TauD-like_sf"/>
</dbReference>
<evidence type="ECO:0000259" key="4">
    <source>
        <dbReference type="Pfam" id="PF02668"/>
    </source>
</evidence>
<protein>
    <submittedName>
        <fullName evidence="5">SyrP protein</fullName>
    </submittedName>
</protein>
<accession>A0A0V8A1D3</accession>
<dbReference type="EMBL" id="LMTZ01000001">
    <property type="protein sequence ID" value="KST70479.1"/>
    <property type="molecule type" value="Genomic_DNA"/>
</dbReference>
<keyword evidence="2" id="KW-0560">Oxidoreductase</keyword>
<feature type="domain" description="TauD/TfdA-like" evidence="4">
    <location>
        <begin position="40"/>
        <end position="257"/>
    </location>
</feature>
<dbReference type="GO" id="GO:0016491">
    <property type="term" value="F:oxidoreductase activity"/>
    <property type="evidence" value="ECO:0007669"/>
    <property type="project" value="UniProtKB-KW"/>
</dbReference>
<dbReference type="Gene3D" id="3.60.130.10">
    <property type="entry name" value="Clavaminate synthase-like"/>
    <property type="match status" value="1"/>
</dbReference>
<dbReference type="Proteomes" id="UP000053372">
    <property type="component" value="Unassembled WGS sequence"/>
</dbReference>
<comment type="cofactor">
    <cofactor evidence="1">
        <name>Fe(2+)</name>
        <dbReference type="ChEBI" id="CHEBI:29033"/>
    </cofactor>
</comment>
<evidence type="ECO:0000256" key="3">
    <source>
        <dbReference type="ARBA" id="ARBA00023194"/>
    </source>
</evidence>
<gene>
    <name evidence="5" type="ORF">BC008_45105</name>
</gene>
<dbReference type="InterPro" id="IPR003819">
    <property type="entry name" value="TauD/TfdA-like"/>
</dbReference>
<dbReference type="AlphaFoldDB" id="A0A0V8A1D3"/>
<reference evidence="5 6" key="1">
    <citation type="journal article" date="2015" name="Genome Announc.">
        <title>Draft Genome of the Euendolithic (true boring) Cyanobacterium Mastigocoleus testarum strain BC008.</title>
        <authorList>
            <person name="Guida B.S."/>
            <person name="Garcia-Pichel F."/>
        </authorList>
    </citation>
    <scope>NUCLEOTIDE SEQUENCE [LARGE SCALE GENOMIC DNA]</scope>
    <source>
        <strain evidence="5 6">BC008</strain>
    </source>
</reference>
<evidence type="ECO:0000313" key="5">
    <source>
        <dbReference type="EMBL" id="KST70479.1"/>
    </source>
</evidence>
<sequence>MSSVSDFENVVVSICPNLFSEYGDLPRIAESRKIYQSTPYPADRAILIHNESSHLYCFPLNIWFCCLQPASQGGATPIVDCRKAYRLINKKLQARLIEKKIMYVRNFIQGLDVSWQTFFQTTDKSMVEDYCRRADIDFEWGKQNNLTTRQVRPAIAIHPITNEPVVFNQIQLYHMAYLESEIKESLLSIFGEDRFPRNVYYGDGTPIEDSVLEEINQAYRESQTSFPWEKGDILMLDNMLAAHGRSPYVGKRQIRVAMGEMRYSKDILPSAV</sequence>
<keyword evidence="6" id="KW-1185">Reference proteome</keyword>
<dbReference type="PANTHER" id="PTHR10696:SF56">
    <property type="entry name" value="TAUD_TFDA-LIKE DOMAIN-CONTAINING PROTEIN"/>
    <property type="match status" value="1"/>
</dbReference>
<name>A0A0V8A1D3_9CYAN</name>
<dbReference type="PANTHER" id="PTHR10696">
    <property type="entry name" value="GAMMA-BUTYROBETAINE HYDROXYLASE-RELATED"/>
    <property type="match status" value="1"/>
</dbReference>
<keyword evidence="3" id="KW-0045">Antibiotic biosynthesis</keyword>
<evidence type="ECO:0000256" key="1">
    <source>
        <dbReference type="ARBA" id="ARBA00001954"/>
    </source>
</evidence>
<comment type="caution">
    <text evidence="5">The sequence shown here is derived from an EMBL/GenBank/DDBJ whole genome shotgun (WGS) entry which is preliminary data.</text>
</comment>
<evidence type="ECO:0000256" key="2">
    <source>
        <dbReference type="ARBA" id="ARBA00023002"/>
    </source>
</evidence>
<dbReference type="SUPFAM" id="SSF51197">
    <property type="entry name" value="Clavaminate synthase-like"/>
    <property type="match status" value="1"/>
</dbReference>
<dbReference type="Pfam" id="PF02668">
    <property type="entry name" value="TauD"/>
    <property type="match status" value="1"/>
</dbReference>
<organism evidence="5 6">
    <name type="scientific">Mastigocoleus testarum BC008</name>
    <dbReference type="NCBI Taxonomy" id="371196"/>
    <lineage>
        <taxon>Bacteria</taxon>
        <taxon>Bacillati</taxon>
        <taxon>Cyanobacteriota</taxon>
        <taxon>Cyanophyceae</taxon>
        <taxon>Nostocales</taxon>
        <taxon>Hapalosiphonaceae</taxon>
        <taxon>Mastigocoleus</taxon>
    </lineage>
</organism>
<dbReference type="GO" id="GO:0017000">
    <property type="term" value="P:antibiotic biosynthetic process"/>
    <property type="evidence" value="ECO:0007669"/>
    <property type="project" value="UniProtKB-KW"/>
</dbReference>
<proteinExistence type="predicted"/>